<evidence type="ECO:0000313" key="2">
    <source>
        <dbReference type="Proteomes" id="UP000316649"/>
    </source>
</evidence>
<sequence length="299" mass="33301">MDLPITYKQLYVLLLFLGSSWMAFADAPLLRPYILSSNVQGDMSKSSIEVKEALVRGGFELIGEYEPDAESHVLVVTNDYLKNIARTDLGAVFAVAQSVSLTRVSGKIQIAYTNPQYYQYAFQIKADLSVVNQQLKEVLGAQESFGARGISQEKLSTYKYSYGMESFEDFLQLGQYNNQSQALKHVEQNLSAYSERLGKVFKIDIPGIATTIFGVSIHQGQGSDRAISAAVDSAILKHTPRLPYSVVVRRGKVFALHPRFKLPLDFPDIKRTGDHSFTRIIRAPGAIEATLRLLTQKPE</sequence>
<dbReference type="AlphaFoldDB" id="A0A558DK63"/>
<gene>
    <name evidence="1" type="ORF">FHP88_06920</name>
</gene>
<dbReference type="EMBL" id="VMNH01000006">
    <property type="protein sequence ID" value="TVO76288.1"/>
    <property type="molecule type" value="Genomic_DNA"/>
</dbReference>
<proteinExistence type="predicted"/>
<protein>
    <submittedName>
        <fullName evidence="1">Uncharacterized protein</fullName>
    </submittedName>
</protein>
<dbReference type="RefSeq" id="WP_144358304.1">
    <property type="nucleotide sequence ID" value="NZ_VMNH01000006.1"/>
</dbReference>
<keyword evidence="2" id="KW-1185">Reference proteome</keyword>
<dbReference type="OrthoDB" id="9814711at2"/>
<reference evidence="1 2" key="1">
    <citation type="submission" date="2019-07" db="EMBL/GenBank/DDBJ databases">
        <title>The pathways for chlorine oxyanion respiration interact through the shared metabolite chlorate.</title>
        <authorList>
            <person name="Barnum T.P."/>
            <person name="Cheng Y."/>
            <person name="Hill K.A."/>
            <person name="Lucas L.N."/>
            <person name="Carlson H.K."/>
            <person name="Coates J.D."/>
        </authorList>
    </citation>
    <scope>NUCLEOTIDE SEQUENCE [LARGE SCALE GENOMIC DNA]</scope>
    <source>
        <strain evidence="1 2">BK-1</strain>
    </source>
</reference>
<comment type="caution">
    <text evidence="1">The sequence shown here is derived from an EMBL/GenBank/DDBJ whole genome shotgun (WGS) entry which is preliminary data.</text>
</comment>
<organism evidence="1 2">
    <name type="scientific">Sedimenticola selenatireducens</name>
    <dbReference type="NCBI Taxonomy" id="191960"/>
    <lineage>
        <taxon>Bacteria</taxon>
        <taxon>Pseudomonadati</taxon>
        <taxon>Pseudomonadota</taxon>
        <taxon>Gammaproteobacteria</taxon>
        <taxon>Chromatiales</taxon>
        <taxon>Sedimenticolaceae</taxon>
        <taxon>Sedimenticola</taxon>
    </lineage>
</organism>
<evidence type="ECO:0000313" key="1">
    <source>
        <dbReference type="EMBL" id="TVO76288.1"/>
    </source>
</evidence>
<dbReference type="Proteomes" id="UP000316649">
    <property type="component" value="Unassembled WGS sequence"/>
</dbReference>
<name>A0A558DK63_9GAMM</name>
<accession>A0A558DK63</accession>